<name>A0A2K9P0V5_9FIRM</name>
<feature type="transmembrane region" description="Helical" evidence="1">
    <location>
        <begin position="105"/>
        <end position="123"/>
    </location>
</feature>
<dbReference type="Pfam" id="PF09997">
    <property type="entry name" value="DUF2238"/>
    <property type="match status" value="1"/>
</dbReference>
<feature type="transmembrane region" description="Helical" evidence="1">
    <location>
        <begin position="42"/>
        <end position="60"/>
    </location>
</feature>
<organism evidence="2 3">
    <name type="scientific">Monoglobus pectinilyticus</name>
    <dbReference type="NCBI Taxonomy" id="1981510"/>
    <lineage>
        <taxon>Bacteria</taxon>
        <taxon>Bacillati</taxon>
        <taxon>Bacillota</taxon>
        <taxon>Clostridia</taxon>
        <taxon>Monoglobales</taxon>
        <taxon>Monoglobaceae</taxon>
        <taxon>Monoglobus</taxon>
    </lineage>
</organism>
<keyword evidence="1" id="KW-0472">Membrane</keyword>
<dbReference type="RefSeq" id="WP_179947309.1">
    <property type="nucleotide sequence ID" value="NZ_CP020991.1"/>
</dbReference>
<keyword evidence="3" id="KW-1185">Reference proteome</keyword>
<feature type="transmembrane region" description="Helical" evidence="1">
    <location>
        <begin position="16"/>
        <end position="36"/>
    </location>
</feature>
<dbReference type="InterPro" id="IPR014509">
    <property type="entry name" value="YjdF-like"/>
</dbReference>
<sequence>MKFNLFGNQEYKKNRFMLGLYIILILIVISSIIFQIKYQRYENVFTCVLTLILFLIPRFIDYRFKIDLPRTLEVIIVLFIFAADFLGEVNGFYQRFPWWDSMLHMSNGFLMAGVGFSLIDILNQSHRVQFHLSPAFVVMVAFCFSMTIGVLWEFFEFFADQILRTDMQKDAIVNSISSITMNDISINKSILVSGIDDVILKGNHLLIDGALAKNGMIAMSDYGINGYLDIGLIDTMKDMMINFLGAVIFSIIGYLYLIGRAKGKFIECIVPKFTELSKNNSNGKSLTNIKKTGGSILKINKDRKNDDE</sequence>
<feature type="transmembrane region" description="Helical" evidence="1">
    <location>
        <begin position="135"/>
        <end position="155"/>
    </location>
</feature>
<dbReference type="EMBL" id="CP020991">
    <property type="protein sequence ID" value="AUO18916.1"/>
    <property type="molecule type" value="Genomic_DNA"/>
</dbReference>
<accession>A0A2K9P0V5</accession>
<dbReference type="GeneID" id="98062157"/>
<keyword evidence="1" id="KW-1133">Transmembrane helix</keyword>
<gene>
    <name evidence="2" type="ORF">B9O19_00733</name>
</gene>
<reference evidence="2 3" key="1">
    <citation type="submission" date="2017-04" db="EMBL/GenBank/DDBJ databases">
        <title>Monoglobus pectinilyticus 14 draft genome.</title>
        <authorList>
            <person name="Kim C."/>
            <person name="Rosendale D.I."/>
            <person name="Kelly W.J."/>
            <person name="Tannock G.W."/>
            <person name="Patchett M.L."/>
            <person name="Jordens J.Z."/>
        </authorList>
    </citation>
    <scope>NUCLEOTIDE SEQUENCE [LARGE SCALE GENOMIC DNA]</scope>
    <source>
        <strain evidence="2 3">14</strain>
    </source>
</reference>
<evidence type="ECO:0000313" key="3">
    <source>
        <dbReference type="Proteomes" id="UP000235589"/>
    </source>
</evidence>
<dbReference type="AlphaFoldDB" id="A0A2K9P0V5"/>
<protein>
    <submittedName>
        <fullName evidence="2">Uncharacterized protein</fullName>
    </submittedName>
</protein>
<feature type="transmembrane region" description="Helical" evidence="1">
    <location>
        <begin position="239"/>
        <end position="257"/>
    </location>
</feature>
<dbReference type="Proteomes" id="UP000235589">
    <property type="component" value="Chromosome"/>
</dbReference>
<dbReference type="KEGG" id="mpec:B9O19_00733"/>
<proteinExistence type="predicted"/>
<keyword evidence="1" id="KW-0812">Transmembrane</keyword>
<evidence type="ECO:0000313" key="2">
    <source>
        <dbReference type="EMBL" id="AUO18916.1"/>
    </source>
</evidence>
<evidence type="ECO:0000256" key="1">
    <source>
        <dbReference type="SAM" id="Phobius"/>
    </source>
</evidence>
<feature type="transmembrane region" description="Helical" evidence="1">
    <location>
        <begin position="72"/>
        <end position="93"/>
    </location>
</feature>